<name>A0A3N2RK47_LYSEN</name>
<evidence type="ECO:0000256" key="2">
    <source>
        <dbReference type="ARBA" id="ARBA00022692"/>
    </source>
</evidence>
<feature type="domain" description="TonB C-terminal" evidence="6">
    <location>
        <begin position="274"/>
        <end position="361"/>
    </location>
</feature>
<dbReference type="InterPro" id="IPR037682">
    <property type="entry name" value="TonB_C"/>
</dbReference>
<dbReference type="GO" id="GO:0055085">
    <property type="term" value="P:transmembrane transport"/>
    <property type="evidence" value="ECO:0007669"/>
    <property type="project" value="InterPro"/>
</dbReference>
<dbReference type="RefSeq" id="WP_123646673.1">
    <property type="nucleotide sequence ID" value="NZ_RCTY01000019.1"/>
</dbReference>
<evidence type="ECO:0000256" key="5">
    <source>
        <dbReference type="SAM" id="MobiDB-lite"/>
    </source>
</evidence>
<accession>A0A3N2RK47</accession>
<organism evidence="7 8">
    <name type="scientific">Lysobacter enzymogenes</name>
    <dbReference type="NCBI Taxonomy" id="69"/>
    <lineage>
        <taxon>Bacteria</taxon>
        <taxon>Pseudomonadati</taxon>
        <taxon>Pseudomonadota</taxon>
        <taxon>Gammaproteobacteria</taxon>
        <taxon>Lysobacterales</taxon>
        <taxon>Lysobacteraceae</taxon>
        <taxon>Lysobacter</taxon>
    </lineage>
</organism>
<dbReference type="Proteomes" id="UP000275910">
    <property type="component" value="Unassembled WGS sequence"/>
</dbReference>
<evidence type="ECO:0000256" key="3">
    <source>
        <dbReference type="ARBA" id="ARBA00022989"/>
    </source>
</evidence>
<feature type="region of interest" description="Disordered" evidence="5">
    <location>
        <begin position="232"/>
        <end position="258"/>
    </location>
</feature>
<keyword evidence="2" id="KW-0812">Transmembrane</keyword>
<evidence type="ECO:0000313" key="7">
    <source>
        <dbReference type="EMBL" id="ROU07850.1"/>
    </source>
</evidence>
<comment type="caution">
    <text evidence="7">The sequence shown here is derived from an EMBL/GenBank/DDBJ whole genome shotgun (WGS) entry which is preliminary data.</text>
</comment>
<evidence type="ECO:0000259" key="6">
    <source>
        <dbReference type="PROSITE" id="PS52015"/>
    </source>
</evidence>
<dbReference type="NCBIfam" id="TIGR01352">
    <property type="entry name" value="tonB_Cterm"/>
    <property type="match status" value="1"/>
</dbReference>
<feature type="region of interest" description="Disordered" evidence="5">
    <location>
        <begin position="169"/>
        <end position="198"/>
    </location>
</feature>
<proteinExistence type="predicted"/>
<keyword evidence="4" id="KW-0472">Membrane</keyword>
<protein>
    <submittedName>
        <fullName evidence="7">TonB family protein</fullName>
    </submittedName>
</protein>
<dbReference type="GO" id="GO:0016020">
    <property type="term" value="C:membrane"/>
    <property type="evidence" value="ECO:0007669"/>
    <property type="project" value="UniProtKB-SubCell"/>
</dbReference>
<sequence length="361" mass="36602">MKFVIEPARIVAAGQGPGARRRNGAWGWQDAAAGVALGLGLAILSGCGSGKPAASGSAAAAPASAQDAADSAAPLPPALDELDAGGLRDRAARALREQRIHTPAGDSAVDYYLALREKAPGHADVAVALTELQPYVVIAGEQALADGDLAESRRLTDLLARMDPQAPALPRLREGLRSAQGEHERRAREDAERLAGERAEAATLARAQAAQRTAAANAALKAQANASAAAADEAAARASTPPAPVPHPAASHPAANAAAAPAAPAPAAAAPTPAAKVAPRLIADASPRYPSVAITRKLEGSVEVAFIIQPDGSTGAARVLSSQPAGVFDEAALAAVARLRFEASGQSHPARRTLNFKLPRR</sequence>
<dbReference type="AlphaFoldDB" id="A0A3N2RK47"/>
<dbReference type="InterPro" id="IPR006260">
    <property type="entry name" value="TonB/TolA_C"/>
</dbReference>
<evidence type="ECO:0000313" key="8">
    <source>
        <dbReference type="Proteomes" id="UP000275910"/>
    </source>
</evidence>
<evidence type="ECO:0000256" key="4">
    <source>
        <dbReference type="ARBA" id="ARBA00023136"/>
    </source>
</evidence>
<dbReference type="Gene3D" id="3.30.2420.10">
    <property type="entry name" value="TonB"/>
    <property type="match status" value="1"/>
</dbReference>
<dbReference type="SUPFAM" id="SSF74653">
    <property type="entry name" value="TolA/TonB C-terminal domain"/>
    <property type="match status" value="1"/>
</dbReference>
<feature type="compositionally biased region" description="Basic and acidic residues" evidence="5">
    <location>
        <begin position="171"/>
        <end position="198"/>
    </location>
</feature>
<dbReference type="Pfam" id="PF03544">
    <property type="entry name" value="TonB_C"/>
    <property type="match status" value="1"/>
</dbReference>
<evidence type="ECO:0000256" key="1">
    <source>
        <dbReference type="ARBA" id="ARBA00004167"/>
    </source>
</evidence>
<dbReference type="PROSITE" id="PS52015">
    <property type="entry name" value="TONB_CTD"/>
    <property type="match status" value="1"/>
</dbReference>
<dbReference type="EMBL" id="RCTY01000019">
    <property type="protein sequence ID" value="ROU07850.1"/>
    <property type="molecule type" value="Genomic_DNA"/>
</dbReference>
<keyword evidence="3" id="KW-1133">Transmembrane helix</keyword>
<comment type="subcellular location">
    <subcellularLocation>
        <location evidence="1">Membrane</location>
        <topology evidence="1">Single-pass membrane protein</topology>
    </subcellularLocation>
</comment>
<gene>
    <name evidence="7" type="ORF">D9T17_06500</name>
</gene>
<feature type="compositionally biased region" description="Low complexity" evidence="5">
    <location>
        <begin position="248"/>
        <end position="258"/>
    </location>
</feature>
<reference evidence="7 8" key="1">
    <citation type="submission" date="2018-10" db="EMBL/GenBank/DDBJ databases">
        <title>The genome of Lysobacter enzymogenes OH11.</title>
        <authorList>
            <person name="Liu F."/>
            <person name="Zhao Y."/>
            <person name="Qian G."/>
            <person name="Chen Y."/>
            <person name="Xu H."/>
        </authorList>
    </citation>
    <scope>NUCLEOTIDE SEQUENCE [LARGE SCALE GENOMIC DNA]</scope>
    <source>
        <strain evidence="7 8">OH11</strain>
    </source>
</reference>